<name>A0A2C5YUN0_9HYPO</name>
<evidence type="ECO:0000313" key="7">
    <source>
        <dbReference type="EMBL" id="PHH73245.1"/>
    </source>
</evidence>
<evidence type="ECO:0000256" key="2">
    <source>
        <dbReference type="ARBA" id="ARBA00022692"/>
    </source>
</evidence>
<dbReference type="PANTHER" id="PTHR42083">
    <property type="entry name" value="MARVEL DOMAIN-CONTAINING PROTEIN"/>
    <property type="match status" value="1"/>
</dbReference>
<evidence type="ECO:0000259" key="6">
    <source>
        <dbReference type="Pfam" id="PF01284"/>
    </source>
</evidence>
<feature type="transmembrane region" description="Helical" evidence="5">
    <location>
        <begin position="6"/>
        <end position="27"/>
    </location>
</feature>
<evidence type="ECO:0000313" key="8">
    <source>
        <dbReference type="Proteomes" id="UP000226431"/>
    </source>
</evidence>
<dbReference type="AlphaFoldDB" id="A0A2C5YUN0"/>
<evidence type="ECO:0000256" key="5">
    <source>
        <dbReference type="SAM" id="Phobius"/>
    </source>
</evidence>
<comment type="caution">
    <text evidence="7">The sequence shown here is derived from an EMBL/GenBank/DDBJ whole genome shotgun (WGS) entry which is preliminary data.</text>
</comment>
<dbReference type="OrthoDB" id="5363290at2759"/>
<dbReference type="GO" id="GO:0016020">
    <property type="term" value="C:membrane"/>
    <property type="evidence" value="ECO:0007669"/>
    <property type="project" value="UniProtKB-SubCell"/>
</dbReference>
<dbReference type="Pfam" id="PF01284">
    <property type="entry name" value="MARVEL"/>
    <property type="match status" value="1"/>
</dbReference>
<dbReference type="Proteomes" id="UP000226431">
    <property type="component" value="Unassembled WGS sequence"/>
</dbReference>
<feature type="transmembrane region" description="Helical" evidence="5">
    <location>
        <begin position="121"/>
        <end position="140"/>
    </location>
</feature>
<keyword evidence="4 5" id="KW-0472">Membrane</keyword>
<gene>
    <name evidence="7" type="ORF">CDD80_3936</name>
</gene>
<keyword evidence="8" id="KW-1185">Reference proteome</keyword>
<keyword evidence="3 5" id="KW-1133">Transmembrane helix</keyword>
<evidence type="ECO:0000256" key="4">
    <source>
        <dbReference type="ARBA" id="ARBA00023136"/>
    </source>
</evidence>
<comment type="subcellular location">
    <subcellularLocation>
        <location evidence="1">Membrane</location>
        <topology evidence="1">Multi-pass membrane protein</topology>
    </subcellularLocation>
</comment>
<dbReference type="InterPro" id="IPR008253">
    <property type="entry name" value="Marvel"/>
</dbReference>
<protein>
    <recommendedName>
        <fullName evidence="6">MARVEL domain-containing protein</fullName>
    </recommendedName>
</protein>
<proteinExistence type="predicted"/>
<feature type="domain" description="MARVEL" evidence="6">
    <location>
        <begin position="8"/>
        <end position="132"/>
    </location>
</feature>
<dbReference type="EMBL" id="NJES01000357">
    <property type="protein sequence ID" value="PHH73245.1"/>
    <property type="molecule type" value="Genomic_DNA"/>
</dbReference>
<organism evidence="7 8">
    <name type="scientific">Ophiocordyceps camponoti-rufipedis</name>
    <dbReference type="NCBI Taxonomy" id="2004952"/>
    <lineage>
        <taxon>Eukaryota</taxon>
        <taxon>Fungi</taxon>
        <taxon>Dikarya</taxon>
        <taxon>Ascomycota</taxon>
        <taxon>Pezizomycotina</taxon>
        <taxon>Sordariomycetes</taxon>
        <taxon>Hypocreomycetidae</taxon>
        <taxon>Hypocreales</taxon>
        <taxon>Ophiocordycipitaceae</taxon>
        <taxon>Ophiocordyceps</taxon>
    </lineage>
</organism>
<feature type="transmembrane region" description="Helical" evidence="5">
    <location>
        <begin position="70"/>
        <end position="88"/>
    </location>
</feature>
<reference evidence="7 8" key="1">
    <citation type="submission" date="2017-06" db="EMBL/GenBank/DDBJ databases">
        <title>Ant-infecting Ophiocordyceps genomes reveal a high diversity of potential behavioral manipulation genes and a possible major role for enterotoxins.</title>
        <authorList>
            <person name="De Bekker C."/>
            <person name="Evans H.C."/>
            <person name="Brachmann A."/>
            <person name="Hughes D.P."/>
        </authorList>
    </citation>
    <scope>NUCLEOTIDE SEQUENCE [LARGE SCALE GENOMIC DNA]</scope>
    <source>
        <strain evidence="7 8">Map16</strain>
    </source>
</reference>
<dbReference type="PANTHER" id="PTHR42083:SF1">
    <property type="entry name" value="MARVEL DOMAIN-CONTAINING PROTEIN"/>
    <property type="match status" value="1"/>
</dbReference>
<accession>A0A2C5YUN0</accession>
<evidence type="ECO:0000256" key="1">
    <source>
        <dbReference type="ARBA" id="ARBA00004141"/>
    </source>
</evidence>
<sequence>MQVHAILAFALHGLCFVAALVAIGLYGKDLRDGYSSESRRVYAVVVGGLSIITCAVYAVPKLLKKMNLPAASWSLLLFILWIIAFGLFGSKYIKMRYGDTNDKSDTDEHVRRMKAGVWADLANALLWFISAVSLCGYWWVRGDRRSRFTGRAYV</sequence>
<feature type="transmembrane region" description="Helical" evidence="5">
    <location>
        <begin position="39"/>
        <end position="58"/>
    </location>
</feature>
<evidence type="ECO:0000256" key="3">
    <source>
        <dbReference type="ARBA" id="ARBA00022989"/>
    </source>
</evidence>
<keyword evidence="2 5" id="KW-0812">Transmembrane</keyword>